<reference evidence="1" key="1">
    <citation type="submission" date="2014-09" db="EMBL/GenBank/DDBJ databases">
        <authorList>
            <person name="Magalhaes I.L.F."/>
            <person name="Oliveira U."/>
            <person name="Santos F.R."/>
            <person name="Vidigal T.H.D.A."/>
            <person name="Brescovit A.D."/>
            <person name="Santos A.J."/>
        </authorList>
    </citation>
    <scope>NUCLEOTIDE SEQUENCE</scope>
    <source>
        <tissue evidence="1">Shoot tissue taken approximately 20 cm above the soil surface</tissue>
    </source>
</reference>
<sequence>MASYFVPGGRFGHRMNVGMPYDSLANATLNSFSFVLVLCIFVHAYRFSMLRRDGGNWVHWSMYLWLLLDCPSSQHDTSNQPFVLMVILGAFLCLKLWFVMK</sequence>
<name>A0A0A9BS95_ARUDO</name>
<dbReference type="AlphaFoldDB" id="A0A0A9BS95"/>
<proteinExistence type="predicted"/>
<protein>
    <submittedName>
        <fullName evidence="1">Uncharacterized protein</fullName>
    </submittedName>
</protein>
<dbReference type="EMBL" id="GBRH01231724">
    <property type="protein sequence ID" value="JAD66171.1"/>
    <property type="molecule type" value="Transcribed_RNA"/>
</dbReference>
<organism evidence="1">
    <name type="scientific">Arundo donax</name>
    <name type="common">Giant reed</name>
    <name type="synonym">Donax arundinaceus</name>
    <dbReference type="NCBI Taxonomy" id="35708"/>
    <lineage>
        <taxon>Eukaryota</taxon>
        <taxon>Viridiplantae</taxon>
        <taxon>Streptophyta</taxon>
        <taxon>Embryophyta</taxon>
        <taxon>Tracheophyta</taxon>
        <taxon>Spermatophyta</taxon>
        <taxon>Magnoliopsida</taxon>
        <taxon>Liliopsida</taxon>
        <taxon>Poales</taxon>
        <taxon>Poaceae</taxon>
        <taxon>PACMAD clade</taxon>
        <taxon>Arundinoideae</taxon>
        <taxon>Arundineae</taxon>
        <taxon>Arundo</taxon>
    </lineage>
</organism>
<evidence type="ECO:0000313" key="1">
    <source>
        <dbReference type="EMBL" id="JAD66171.1"/>
    </source>
</evidence>
<accession>A0A0A9BS95</accession>
<reference evidence="1" key="2">
    <citation type="journal article" date="2015" name="Data Brief">
        <title>Shoot transcriptome of the giant reed, Arundo donax.</title>
        <authorList>
            <person name="Barrero R.A."/>
            <person name="Guerrero F.D."/>
            <person name="Moolhuijzen P."/>
            <person name="Goolsby J.A."/>
            <person name="Tidwell J."/>
            <person name="Bellgard S.E."/>
            <person name="Bellgard M.I."/>
        </authorList>
    </citation>
    <scope>NUCLEOTIDE SEQUENCE</scope>
    <source>
        <tissue evidence="1">Shoot tissue taken approximately 20 cm above the soil surface</tissue>
    </source>
</reference>